<proteinExistence type="inferred from homology"/>
<sequence length="274" mass="30600">MPELPEIENYRVLLTERLAGDRITGTQVLQEKFLNVSAEQFDEALTNRTIWFVERRGNHLLLHLDNGKRLLAQLHAGAYLFYGQGEERPQSEAQIVIHMEKGSLYVAGMRQGFVHLLSVKETQQVLAELGPDPLDKRLTLEKFVQLFRKKRGALKAALADQQVISGIGSVYADEIAFAAAVRPDIKIPLIQEDAWQRLFEAMHVVLKDAAAKGGSMEQPLTMDDKLTGGYYIQRRVYERAGEACSTCGSQIEVVGTAARKAFVCPSCQPEQVES</sequence>
<keyword evidence="14" id="KW-0326">Glycosidase</keyword>
<dbReference type="Pfam" id="PF01149">
    <property type="entry name" value="Fapy_DNA_glyco"/>
    <property type="match status" value="1"/>
</dbReference>
<evidence type="ECO:0000256" key="5">
    <source>
        <dbReference type="ARBA" id="ARBA00022723"/>
    </source>
</evidence>
<dbReference type="PROSITE" id="PS51066">
    <property type="entry name" value="ZF_FPG_2"/>
    <property type="match status" value="1"/>
</dbReference>
<keyword evidence="10" id="KW-0238">DNA-binding</keyword>
<evidence type="ECO:0000256" key="3">
    <source>
        <dbReference type="ARBA" id="ARBA00012720"/>
    </source>
</evidence>
<evidence type="ECO:0000256" key="12">
    <source>
        <dbReference type="ARBA" id="ARBA00023239"/>
    </source>
</evidence>
<dbReference type="Gene3D" id="3.20.190.10">
    <property type="entry name" value="MutM-like, N-terminal"/>
    <property type="match status" value="1"/>
</dbReference>
<evidence type="ECO:0000256" key="2">
    <source>
        <dbReference type="ARBA" id="ARBA00009409"/>
    </source>
</evidence>
<dbReference type="GO" id="GO:0140078">
    <property type="term" value="F:class I DNA-(apurinic or apyrimidinic site) endonuclease activity"/>
    <property type="evidence" value="ECO:0007669"/>
    <property type="project" value="UniProtKB-EC"/>
</dbReference>
<evidence type="ECO:0000256" key="9">
    <source>
        <dbReference type="ARBA" id="ARBA00022833"/>
    </source>
</evidence>
<dbReference type="Pfam" id="PF06831">
    <property type="entry name" value="H2TH"/>
    <property type="match status" value="1"/>
</dbReference>
<comment type="cofactor">
    <cofactor evidence="1">
        <name>Zn(2+)</name>
        <dbReference type="ChEBI" id="CHEBI:29105"/>
    </cofactor>
</comment>
<organism evidence="19">
    <name type="scientific">Paenibacillus sp. BIHB 4019</name>
    <dbReference type="NCBI Taxonomy" id="1870819"/>
    <lineage>
        <taxon>Bacteria</taxon>
        <taxon>Bacillati</taxon>
        <taxon>Bacillota</taxon>
        <taxon>Bacilli</taxon>
        <taxon>Bacillales</taxon>
        <taxon>Paenibacillaceae</taxon>
        <taxon>Paenibacillus</taxon>
    </lineage>
</organism>
<gene>
    <name evidence="19" type="ORF">BBD42_23685</name>
</gene>
<evidence type="ECO:0000256" key="10">
    <source>
        <dbReference type="ARBA" id="ARBA00023125"/>
    </source>
</evidence>
<dbReference type="SUPFAM" id="SSF46946">
    <property type="entry name" value="S13-like H2TH domain"/>
    <property type="match status" value="1"/>
</dbReference>
<dbReference type="InterPro" id="IPR012319">
    <property type="entry name" value="FPG_cat"/>
</dbReference>
<protein>
    <recommendedName>
        <fullName evidence="4">Formamidopyrimidine-DNA glycosylase</fullName>
        <ecNumber evidence="3">4.2.99.18</ecNumber>
    </recommendedName>
    <alternativeName>
        <fullName evidence="15">DNA-(apurinic or apyrimidinic site) lyase MutM</fullName>
    </alternativeName>
</protein>
<dbReference type="PANTHER" id="PTHR42697">
    <property type="entry name" value="ENDONUCLEASE 8"/>
    <property type="match status" value="1"/>
</dbReference>
<dbReference type="InterPro" id="IPR000214">
    <property type="entry name" value="Znf_DNA_glyclase/AP_lyase"/>
</dbReference>
<keyword evidence="11" id="KW-0234">DNA repair</keyword>
<evidence type="ECO:0000313" key="19">
    <source>
        <dbReference type="EMBL" id="ANY69147.1"/>
    </source>
</evidence>
<reference evidence="19" key="1">
    <citation type="submission" date="2016-08" db="EMBL/GenBank/DDBJ databases">
        <title>Complete Genome Seqeunce of Paenibacillus sp. BIHB 4019 from tea rhizoplane.</title>
        <authorList>
            <person name="Thakur R."/>
            <person name="Swarnkar M.K."/>
            <person name="Gulati A."/>
        </authorList>
    </citation>
    <scope>NUCLEOTIDE SEQUENCE [LARGE SCALE GENOMIC DNA]</scope>
    <source>
        <strain evidence="19">BIHB4019</strain>
    </source>
</reference>
<dbReference type="AlphaFoldDB" id="A0A1B2DN68"/>
<dbReference type="Pfam" id="PF06827">
    <property type="entry name" value="zf-FPG_IleRS"/>
    <property type="match status" value="1"/>
</dbReference>
<evidence type="ECO:0000256" key="15">
    <source>
        <dbReference type="ARBA" id="ARBA00030638"/>
    </source>
</evidence>
<feature type="domain" description="FPG-type" evidence="17">
    <location>
        <begin position="235"/>
        <end position="269"/>
    </location>
</feature>
<dbReference type="InterPro" id="IPR010979">
    <property type="entry name" value="Ribosomal_uS13-like_H2TH"/>
</dbReference>
<dbReference type="InterPro" id="IPR015886">
    <property type="entry name" value="H2TH_FPG"/>
</dbReference>
<dbReference type="SUPFAM" id="SSF57716">
    <property type="entry name" value="Glucocorticoid receptor-like (DNA-binding domain)"/>
    <property type="match status" value="1"/>
</dbReference>
<keyword evidence="12" id="KW-0456">Lyase</keyword>
<keyword evidence="8" id="KW-0378">Hydrolase</keyword>
<dbReference type="EC" id="4.2.99.18" evidence="3"/>
<evidence type="ECO:0000256" key="13">
    <source>
        <dbReference type="ARBA" id="ARBA00023268"/>
    </source>
</evidence>
<dbReference type="GO" id="GO:0003684">
    <property type="term" value="F:damaged DNA binding"/>
    <property type="evidence" value="ECO:0007669"/>
    <property type="project" value="InterPro"/>
</dbReference>
<keyword evidence="5" id="KW-0479">Metal-binding</keyword>
<accession>A0A1B2DN68</accession>
<dbReference type="PANTHER" id="PTHR42697:SF1">
    <property type="entry name" value="ENDONUCLEASE 8"/>
    <property type="match status" value="1"/>
</dbReference>
<dbReference type="GO" id="GO:0000703">
    <property type="term" value="F:oxidized pyrimidine nucleobase lesion DNA N-glycosylase activity"/>
    <property type="evidence" value="ECO:0007669"/>
    <property type="project" value="TreeGrafter"/>
</dbReference>
<dbReference type="SMART" id="SM00898">
    <property type="entry name" value="Fapy_DNA_glyco"/>
    <property type="match status" value="1"/>
</dbReference>
<dbReference type="PROSITE" id="PS51068">
    <property type="entry name" value="FPG_CAT"/>
    <property type="match status" value="1"/>
</dbReference>
<dbReference type="EMBL" id="CP016808">
    <property type="protein sequence ID" value="ANY69147.1"/>
    <property type="molecule type" value="Genomic_DNA"/>
</dbReference>
<comment type="similarity">
    <text evidence="2">Belongs to the FPG family.</text>
</comment>
<keyword evidence="9" id="KW-0862">Zinc</keyword>
<evidence type="ECO:0000256" key="11">
    <source>
        <dbReference type="ARBA" id="ARBA00023204"/>
    </source>
</evidence>
<feature type="domain" description="Formamidopyrimidine-DNA glycosylase catalytic" evidence="18">
    <location>
        <begin position="2"/>
        <end position="114"/>
    </location>
</feature>
<dbReference type="GO" id="GO:0008270">
    <property type="term" value="F:zinc ion binding"/>
    <property type="evidence" value="ECO:0007669"/>
    <property type="project" value="UniProtKB-KW"/>
</dbReference>
<dbReference type="InterPro" id="IPR035937">
    <property type="entry name" value="FPG_N"/>
</dbReference>
<dbReference type="RefSeq" id="WP_099520190.1">
    <property type="nucleotide sequence ID" value="NZ_CP016808.1"/>
</dbReference>
<evidence type="ECO:0000259" key="17">
    <source>
        <dbReference type="PROSITE" id="PS51066"/>
    </source>
</evidence>
<evidence type="ECO:0000256" key="1">
    <source>
        <dbReference type="ARBA" id="ARBA00001947"/>
    </source>
</evidence>
<evidence type="ECO:0000256" key="16">
    <source>
        <dbReference type="PROSITE-ProRule" id="PRU00391"/>
    </source>
</evidence>
<dbReference type="SMART" id="SM01232">
    <property type="entry name" value="H2TH"/>
    <property type="match status" value="1"/>
</dbReference>
<evidence type="ECO:0000256" key="4">
    <source>
        <dbReference type="ARBA" id="ARBA00016240"/>
    </source>
</evidence>
<evidence type="ECO:0000259" key="18">
    <source>
        <dbReference type="PROSITE" id="PS51068"/>
    </source>
</evidence>
<dbReference type="InterPro" id="IPR010663">
    <property type="entry name" value="Znf_FPG/IleRS"/>
</dbReference>
<evidence type="ECO:0000256" key="6">
    <source>
        <dbReference type="ARBA" id="ARBA00022763"/>
    </source>
</evidence>
<dbReference type="Gene3D" id="1.10.8.50">
    <property type="match status" value="1"/>
</dbReference>
<keyword evidence="13" id="KW-0511">Multifunctional enzyme</keyword>
<evidence type="ECO:0000256" key="14">
    <source>
        <dbReference type="ARBA" id="ARBA00023295"/>
    </source>
</evidence>
<evidence type="ECO:0000256" key="7">
    <source>
        <dbReference type="ARBA" id="ARBA00022771"/>
    </source>
</evidence>
<dbReference type="SUPFAM" id="SSF81624">
    <property type="entry name" value="N-terminal domain of MutM-like DNA repair proteins"/>
    <property type="match status" value="1"/>
</dbReference>
<keyword evidence="7 16" id="KW-0863">Zinc-finger</keyword>
<keyword evidence="6" id="KW-0227">DNA damage</keyword>
<name>A0A1B2DN68_9BACL</name>
<evidence type="ECO:0000256" key="8">
    <source>
        <dbReference type="ARBA" id="ARBA00022801"/>
    </source>
</evidence>
<dbReference type="GO" id="GO:0006284">
    <property type="term" value="P:base-excision repair"/>
    <property type="evidence" value="ECO:0007669"/>
    <property type="project" value="InterPro"/>
</dbReference>